<dbReference type="EMBL" id="MFFS01000011">
    <property type="protein sequence ID" value="OGF22853.1"/>
    <property type="molecule type" value="Genomic_DNA"/>
</dbReference>
<accession>A0A1F5S8T0</accession>
<evidence type="ECO:0000313" key="2">
    <source>
        <dbReference type="Proteomes" id="UP000178323"/>
    </source>
</evidence>
<proteinExistence type="predicted"/>
<reference evidence="1 2" key="1">
    <citation type="journal article" date="2016" name="Nat. Commun.">
        <title>Thousands of microbial genomes shed light on interconnected biogeochemical processes in an aquifer system.</title>
        <authorList>
            <person name="Anantharaman K."/>
            <person name="Brown C.T."/>
            <person name="Hug L.A."/>
            <person name="Sharon I."/>
            <person name="Castelle C.J."/>
            <person name="Probst A.J."/>
            <person name="Thomas B.C."/>
            <person name="Singh A."/>
            <person name="Wilkins M.J."/>
            <person name="Karaoz U."/>
            <person name="Brodie E.L."/>
            <person name="Williams K.H."/>
            <person name="Hubbard S.S."/>
            <person name="Banfield J.F."/>
        </authorList>
    </citation>
    <scope>NUCLEOTIDE SEQUENCE [LARGE SCALE GENOMIC DNA]</scope>
</reference>
<dbReference type="Proteomes" id="UP000178323">
    <property type="component" value="Unassembled WGS sequence"/>
</dbReference>
<evidence type="ECO:0000313" key="1">
    <source>
        <dbReference type="EMBL" id="OGF22853.1"/>
    </source>
</evidence>
<sequence length="67" mass="7958">MKFKKEIVMGSGKTAYLLACSKEEIKLLFGIVKNARRHFPENFELSQERHRMSNILKELEKVYEEKL</sequence>
<dbReference type="AlphaFoldDB" id="A0A1F5S8T0"/>
<name>A0A1F5S8T0_9BACT</name>
<comment type="caution">
    <text evidence="1">The sequence shown here is derived from an EMBL/GenBank/DDBJ whole genome shotgun (WGS) entry which is preliminary data.</text>
</comment>
<protein>
    <submittedName>
        <fullName evidence="1">Uncharacterized protein</fullName>
    </submittedName>
</protein>
<dbReference type="STRING" id="1797985.A2Y83_04875"/>
<organism evidence="1 2">
    <name type="scientific">Candidatus Falkowbacteria bacterium RBG_13_39_14</name>
    <dbReference type="NCBI Taxonomy" id="1797985"/>
    <lineage>
        <taxon>Bacteria</taxon>
        <taxon>Candidatus Falkowiibacteriota</taxon>
    </lineage>
</organism>
<gene>
    <name evidence="1" type="ORF">A2Y83_04875</name>
</gene>